<dbReference type="Pfam" id="PF20167">
    <property type="entry name" value="Transposase_32"/>
    <property type="match status" value="1"/>
</dbReference>
<feature type="domain" description="Integrase catalytic" evidence="3">
    <location>
        <begin position="590"/>
        <end position="701"/>
    </location>
</feature>
<reference evidence="5" key="1">
    <citation type="journal article" date="2017" name="Front. Plant Sci.">
        <title>Climate Clever Clovers: New Paradigm to Reduce the Environmental Footprint of Ruminants by Breeding Low Methanogenic Forages Utilizing Haplotype Variation.</title>
        <authorList>
            <person name="Kaur P."/>
            <person name="Appels R."/>
            <person name="Bayer P.E."/>
            <person name="Keeble-Gagnere G."/>
            <person name="Wang J."/>
            <person name="Hirakawa H."/>
            <person name="Shirasawa K."/>
            <person name="Vercoe P."/>
            <person name="Stefanova K."/>
            <person name="Durmic Z."/>
            <person name="Nichols P."/>
            <person name="Revell C."/>
            <person name="Isobe S.N."/>
            <person name="Edwards D."/>
            <person name="Erskine W."/>
        </authorList>
    </citation>
    <scope>NUCLEOTIDE SEQUENCE [LARGE SCALE GENOMIC DNA]</scope>
    <source>
        <strain evidence="5">cv. Daliak</strain>
    </source>
</reference>
<dbReference type="InterPro" id="IPR043128">
    <property type="entry name" value="Rev_trsase/Diguanyl_cyclase"/>
</dbReference>
<evidence type="ECO:0000313" key="5">
    <source>
        <dbReference type="Proteomes" id="UP000242715"/>
    </source>
</evidence>
<dbReference type="InterPro" id="IPR041588">
    <property type="entry name" value="Integrase_H2C2"/>
</dbReference>
<dbReference type="PANTHER" id="PTHR37984:SF5">
    <property type="entry name" value="PROTEIN NYNRIN-LIKE"/>
    <property type="match status" value="1"/>
</dbReference>
<gene>
    <name evidence="4" type="ORF">TSUD_403330</name>
</gene>
<dbReference type="Proteomes" id="UP000242715">
    <property type="component" value="Unassembled WGS sequence"/>
</dbReference>
<dbReference type="Gene3D" id="3.30.70.270">
    <property type="match status" value="2"/>
</dbReference>
<dbReference type="Pfam" id="PF00078">
    <property type="entry name" value="RVT_1"/>
    <property type="match status" value="1"/>
</dbReference>
<dbReference type="InterPro" id="IPR001584">
    <property type="entry name" value="Integrase_cat-core"/>
</dbReference>
<evidence type="ECO:0000313" key="4">
    <source>
        <dbReference type="EMBL" id="GAU47101.1"/>
    </source>
</evidence>
<dbReference type="Gene3D" id="1.10.340.70">
    <property type="match status" value="1"/>
</dbReference>
<evidence type="ECO:0000256" key="2">
    <source>
        <dbReference type="SAM" id="MobiDB-lite"/>
    </source>
</evidence>
<dbReference type="InterPro" id="IPR046796">
    <property type="entry name" value="Transposase_32_dom"/>
</dbReference>
<protein>
    <recommendedName>
        <fullName evidence="3">Integrase catalytic domain-containing protein</fullName>
    </recommendedName>
</protein>
<accession>A0A2Z6NSJ5</accession>
<dbReference type="EMBL" id="DF974282">
    <property type="protein sequence ID" value="GAU47101.1"/>
    <property type="molecule type" value="Genomic_DNA"/>
</dbReference>
<dbReference type="Gene3D" id="3.10.10.10">
    <property type="entry name" value="HIV Type 1 Reverse Transcriptase, subunit A, domain 1"/>
    <property type="match status" value="1"/>
</dbReference>
<dbReference type="GO" id="GO:0003676">
    <property type="term" value="F:nucleic acid binding"/>
    <property type="evidence" value="ECO:0007669"/>
    <property type="project" value="InterPro"/>
</dbReference>
<feature type="region of interest" description="Disordered" evidence="2">
    <location>
        <begin position="1145"/>
        <end position="1183"/>
    </location>
</feature>
<dbReference type="InterPro" id="IPR036397">
    <property type="entry name" value="RNaseH_sf"/>
</dbReference>
<dbReference type="AlphaFoldDB" id="A0A2Z6NSJ5"/>
<dbReference type="InterPro" id="IPR000477">
    <property type="entry name" value="RT_dom"/>
</dbReference>
<keyword evidence="1" id="KW-0511">Multifunctional enzyme</keyword>
<feature type="compositionally biased region" description="Acidic residues" evidence="2">
    <location>
        <begin position="1156"/>
        <end position="1183"/>
    </location>
</feature>
<dbReference type="SUPFAM" id="SSF53098">
    <property type="entry name" value="Ribonuclease H-like"/>
    <property type="match status" value="1"/>
</dbReference>
<dbReference type="Pfam" id="PF17919">
    <property type="entry name" value="RT_RNaseH_2"/>
    <property type="match status" value="1"/>
</dbReference>
<dbReference type="FunFam" id="3.30.70.270:FF:000020">
    <property type="entry name" value="Transposon Tf2-6 polyprotein-like Protein"/>
    <property type="match status" value="1"/>
</dbReference>
<keyword evidence="5" id="KW-1185">Reference proteome</keyword>
<dbReference type="GO" id="GO:0003824">
    <property type="term" value="F:catalytic activity"/>
    <property type="evidence" value="ECO:0007669"/>
    <property type="project" value="UniProtKB-KW"/>
</dbReference>
<dbReference type="Pfam" id="PF17921">
    <property type="entry name" value="Integrase_H2C2"/>
    <property type="match status" value="1"/>
</dbReference>
<dbReference type="GO" id="GO:0015074">
    <property type="term" value="P:DNA integration"/>
    <property type="evidence" value="ECO:0007669"/>
    <property type="project" value="InterPro"/>
</dbReference>
<dbReference type="PANTHER" id="PTHR37984">
    <property type="entry name" value="PROTEIN CBG26694"/>
    <property type="match status" value="1"/>
</dbReference>
<dbReference type="InterPro" id="IPR043502">
    <property type="entry name" value="DNA/RNA_pol_sf"/>
</dbReference>
<dbReference type="InterPro" id="IPR050951">
    <property type="entry name" value="Retrovirus_Pol_polyprotein"/>
</dbReference>
<feature type="region of interest" description="Disordered" evidence="2">
    <location>
        <begin position="777"/>
        <end position="812"/>
    </location>
</feature>
<evidence type="ECO:0000256" key="1">
    <source>
        <dbReference type="ARBA" id="ARBA00023268"/>
    </source>
</evidence>
<dbReference type="Gene3D" id="3.30.420.10">
    <property type="entry name" value="Ribonuclease H-like superfamily/Ribonuclease H"/>
    <property type="match status" value="1"/>
</dbReference>
<evidence type="ECO:0000259" key="3">
    <source>
        <dbReference type="PROSITE" id="PS50994"/>
    </source>
</evidence>
<dbReference type="SUPFAM" id="SSF56672">
    <property type="entry name" value="DNA/RNA polymerases"/>
    <property type="match status" value="1"/>
</dbReference>
<name>A0A2Z6NSJ5_TRISU</name>
<organism evidence="4 5">
    <name type="scientific">Trifolium subterraneum</name>
    <name type="common">Subterranean clover</name>
    <dbReference type="NCBI Taxonomy" id="3900"/>
    <lineage>
        <taxon>Eukaryota</taxon>
        <taxon>Viridiplantae</taxon>
        <taxon>Streptophyta</taxon>
        <taxon>Embryophyta</taxon>
        <taxon>Tracheophyta</taxon>
        <taxon>Spermatophyta</taxon>
        <taxon>Magnoliopsida</taxon>
        <taxon>eudicotyledons</taxon>
        <taxon>Gunneridae</taxon>
        <taxon>Pentapetalae</taxon>
        <taxon>rosids</taxon>
        <taxon>fabids</taxon>
        <taxon>Fabales</taxon>
        <taxon>Fabaceae</taxon>
        <taxon>Papilionoideae</taxon>
        <taxon>50 kb inversion clade</taxon>
        <taxon>NPAAA clade</taxon>
        <taxon>Hologalegina</taxon>
        <taxon>IRL clade</taxon>
        <taxon>Trifolieae</taxon>
        <taxon>Trifolium</taxon>
    </lineage>
</organism>
<dbReference type="InterPro" id="IPR041577">
    <property type="entry name" value="RT_RNaseH_2"/>
</dbReference>
<dbReference type="CDD" id="cd01647">
    <property type="entry name" value="RT_LTR"/>
    <property type="match status" value="1"/>
</dbReference>
<dbReference type="PROSITE" id="PS50994">
    <property type="entry name" value="INTEGRASE"/>
    <property type="match status" value="1"/>
</dbReference>
<dbReference type="OrthoDB" id="1432245at2759"/>
<sequence>MDATDEAILDVQKQLCKPSPLEQALTNALNELDSDKEKEFEECLKELDAAEEVSPLEAKIEELKDDSKPVEVKHELKALPAHLNSSYCMHNIMMEENYKPVVQPQRRLNPTMKEVMRKEVVKLLEAGMIYHISYSAWVSPVQVVPKKGGMTVIKNDKNELIPSRTVTGWRMCIDYRRLNKITRKDHFPLPFMDQMLERLSGQEFYCFLDGYSGYNQISIDSEDHEKTTFTCPFAIFAYRRMPFGLCNAPATFQRCMQAIFSNLIEKCIEVFMDDFSVFDPSFDYCLKNQDIGIVLGHKISSKGIEVDKAKVEVITKLSPPVNVKGIRNFLGHAGFYRRFIKDFSKTTKPLSILLNKDKPFNFDKFCLLASNELKEKLTTAPIITAPDWTLDFEQMCDASDYAVGAVLAIKYLITKSDSKSRLIRWMLLLQEFDLEIKDKKGTENLVADHLSRLVNNEVTEHEREVLEKKKRFLREATRYVWDDPYLFKIGADQLLRRCVTKEEATSILWHCHNSPYGVHYSGERTAAKVLQSGFYWPTLFKDAYEHAQRCDNCQKTGGISRRNEMPLQSILEVEIMCLNGWKQMHHQRPMTVIKFLKKNIFTRFGTPRVLISDGGSHFYNSQLAKALEHYGVKHKVASPYHPQTNGQAEVSNREIKKILEKTVSTSRKDWSVKLDETLWVYRTTFKSPIGLTPFQMVYGKACHLPVELEHKAYWVLKFLNFDQTQAGEKRKFQMQELEELRHRANDVKQALVGRQPNFIWSPCFSLMLAQSRWANGARQSSPVMAPKKSTGSKKQKTGASSSTPAKVPPNVQDRFSGPAQFERFQELQVRKIWQEKEFSIRADGKHRGFGKAIENLGWGKLMDPERYANPELVREFYANAFPKDLSQPFPYMTTVRNCHIQFDRDAINEFLGKPYKRDSEDDLCDYAATLARGNWDVPGMTKVLLLPGCNIRNGKSGLPVRAKGEDITPLARLALIFFLHNVIPRSHISDATMPILGLIYYFYKGNQVDIAKVISQELKDVVLSGTKKRTRPSTLPFSALIMGLIRKARIIVSATFHDPLGTIYDKHVERWCYPKRPIQAQQPAPPQFTDQQLLYHLMDQNAANHRADDYLYQAMYQMSLNQPLYEPAHFYSQVAWPGDRPRFGDGVGTSVGANADGDDDPIDEEVANTFVDDDGDGENTMED</sequence>
<proteinExistence type="predicted"/>
<dbReference type="InterPro" id="IPR012337">
    <property type="entry name" value="RNaseH-like_sf"/>
</dbReference>